<dbReference type="EMBL" id="CM055100">
    <property type="protein sequence ID" value="KAJ7545399.1"/>
    <property type="molecule type" value="Genomic_DNA"/>
</dbReference>
<organism evidence="1 2">
    <name type="scientific">Diphasiastrum complanatum</name>
    <name type="common">Issler's clubmoss</name>
    <name type="synonym">Lycopodium complanatum</name>
    <dbReference type="NCBI Taxonomy" id="34168"/>
    <lineage>
        <taxon>Eukaryota</taxon>
        <taxon>Viridiplantae</taxon>
        <taxon>Streptophyta</taxon>
        <taxon>Embryophyta</taxon>
        <taxon>Tracheophyta</taxon>
        <taxon>Lycopodiopsida</taxon>
        <taxon>Lycopodiales</taxon>
        <taxon>Lycopodiaceae</taxon>
        <taxon>Lycopodioideae</taxon>
        <taxon>Diphasiastrum</taxon>
    </lineage>
</organism>
<gene>
    <name evidence="1" type="ORF">O6H91_09G117700</name>
</gene>
<dbReference type="Proteomes" id="UP001162992">
    <property type="component" value="Chromosome 9"/>
</dbReference>
<comment type="caution">
    <text evidence="1">The sequence shown here is derived from an EMBL/GenBank/DDBJ whole genome shotgun (WGS) entry which is preliminary data.</text>
</comment>
<name>A0ACC2CTR1_DIPCM</name>
<accession>A0ACC2CTR1</accession>
<reference evidence="2" key="1">
    <citation type="journal article" date="2024" name="Proc. Natl. Acad. Sci. U.S.A.">
        <title>Extraordinary preservation of gene collinearity over three hundred million years revealed in homosporous lycophytes.</title>
        <authorList>
            <person name="Li C."/>
            <person name="Wickell D."/>
            <person name="Kuo L.Y."/>
            <person name="Chen X."/>
            <person name="Nie B."/>
            <person name="Liao X."/>
            <person name="Peng D."/>
            <person name="Ji J."/>
            <person name="Jenkins J."/>
            <person name="Williams M."/>
            <person name="Shu S."/>
            <person name="Plott C."/>
            <person name="Barry K."/>
            <person name="Rajasekar S."/>
            <person name="Grimwood J."/>
            <person name="Han X."/>
            <person name="Sun S."/>
            <person name="Hou Z."/>
            <person name="He W."/>
            <person name="Dai G."/>
            <person name="Sun C."/>
            <person name="Schmutz J."/>
            <person name="Leebens-Mack J.H."/>
            <person name="Li F.W."/>
            <person name="Wang L."/>
        </authorList>
    </citation>
    <scope>NUCLEOTIDE SEQUENCE [LARGE SCALE GENOMIC DNA]</scope>
    <source>
        <strain evidence="2">cv. PW_Plant_1</strain>
    </source>
</reference>
<sequence>MMNIKAIVILLTSLGTAMFFSPEPYLERLGNCSVTGTTGLLGTAKHATADTLGSAADYARRTADEIRHAGESTVHAVGGAAETAKDSVKHAAHCVGDAVTCIQGDAADKEKTASEIAGEKVRKAADYVKETTEGLREKSASSYDSVIDKANLDIAKETVKRSASDFPAAVKDSLVQSVSEALKKGETTVKKLWKKAENSRDQALEGVGILRASLMQELNFSEEGKDEEVARKTEEYCESIKRSFELSALKIVEFVEAIKEAARETIKSNASKSNVALGLPRKKELTLQELLKKKPEASEVGTYITGEAKEIFEDAEETMVDMGKKAGEQASELSSKGKEYVQKAMDQSDKKQNIKENLRRVEEQIGHKLQEAGQQANQTVGMMRGIANRAKSMIATVTYKSFQAILRLVHLFSFSTIFGMSLWVTFISGLILAQSTSKQQFGYLQSRIFPIYFRIMAFGEALLLVTHALLHPWPSADSAERWQYQNLFWSLFMTLLNIFLLEPLATKIMFERLKMEKEEGRGLQDTDELAALDERTRTQLNAVNRKFNRMHNYSSAANLASLACLTYHLWHLDRRLVM</sequence>
<evidence type="ECO:0000313" key="1">
    <source>
        <dbReference type="EMBL" id="KAJ7545399.1"/>
    </source>
</evidence>
<evidence type="ECO:0000313" key="2">
    <source>
        <dbReference type="Proteomes" id="UP001162992"/>
    </source>
</evidence>
<keyword evidence="2" id="KW-1185">Reference proteome</keyword>
<proteinExistence type="predicted"/>
<protein>
    <submittedName>
        <fullName evidence="1">Uncharacterized protein</fullName>
    </submittedName>
</protein>